<proteinExistence type="predicted"/>
<gene>
    <name evidence="1" type="ORF">DHETER_LOCUS4758</name>
</gene>
<evidence type="ECO:0000313" key="1">
    <source>
        <dbReference type="EMBL" id="CAG8539916.1"/>
    </source>
</evidence>
<evidence type="ECO:0000313" key="2">
    <source>
        <dbReference type="Proteomes" id="UP000789702"/>
    </source>
</evidence>
<name>A0ACA9LQ18_9GLOM</name>
<feature type="non-terminal residue" evidence="1">
    <location>
        <position position="1"/>
    </location>
</feature>
<protein>
    <submittedName>
        <fullName evidence="1">3886_t:CDS:1</fullName>
    </submittedName>
</protein>
<sequence>GVVHLPHLHAFAINGHAYHQVYPANAKEYLTNWFVYNTKAQNCVANQHKLDQEIVKLIEQELATVNSFVRGLY</sequence>
<reference evidence="1" key="1">
    <citation type="submission" date="2021-06" db="EMBL/GenBank/DDBJ databases">
        <authorList>
            <person name="Kallberg Y."/>
            <person name="Tangrot J."/>
            <person name="Rosling A."/>
        </authorList>
    </citation>
    <scope>NUCLEOTIDE SEQUENCE</scope>
    <source>
        <strain evidence="1">IL203A</strain>
    </source>
</reference>
<accession>A0ACA9LQ18</accession>
<keyword evidence="2" id="KW-1185">Reference proteome</keyword>
<dbReference type="Proteomes" id="UP000789702">
    <property type="component" value="Unassembled WGS sequence"/>
</dbReference>
<organism evidence="1 2">
    <name type="scientific">Dentiscutata heterogama</name>
    <dbReference type="NCBI Taxonomy" id="1316150"/>
    <lineage>
        <taxon>Eukaryota</taxon>
        <taxon>Fungi</taxon>
        <taxon>Fungi incertae sedis</taxon>
        <taxon>Mucoromycota</taxon>
        <taxon>Glomeromycotina</taxon>
        <taxon>Glomeromycetes</taxon>
        <taxon>Diversisporales</taxon>
        <taxon>Gigasporaceae</taxon>
        <taxon>Dentiscutata</taxon>
    </lineage>
</organism>
<comment type="caution">
    <text evidence="1">The sequence shown here is derived from an EMBL/GenBank/DDBJ whole genome shotgun (WGS) entry which is preliminary data.</text>
</comment>
<dbReference type="EMBL" id="CAJVPU010004913">
    <property type="protein sequence ID" value="CAG8539916.1"/>
    <property type="molecule type" value="Genomic_DNA"/>
</dbReference>